<proteinExistence type="predicted"/>
<name>A0A1G2KS72_9BACT</name>
<evidence type="ECO:0008006" key="3">
    <source>
        <dbReference type="Google" id="ProtNLM"/>
    </source>
</evidence>
<gene>
    <name evidence="1" type="ORF">A3C12_00205</name>
</gene>
<evidence type="ECO:0000313" key="1">
    <source>
        <dbReference type="EMBL" id="OHA01321.1"/>
    </source>
</evidence>
<accession>A0A1G2KS72</accession>
<organism evidence="1 2">
    <name type="scientific">Candidatus Sungbacteria bacterium RIFCSPHIGHO2_02_FULL_49_20</name>
    <dbReference type="NCBI Taxonomy" id="1802272"/>
    <lineage>
        <taxon>Bacteria</taxon>
        <taxon>Candidatus Sungiibacteriota</taxon>
    </lineage>
</organism>
<dbReference type="AlphaFoldDB" id="A0A1G2KS72"/>
<dbReference type="SUPFAM" id="SSF53756">
    <property type="entry name" value="UDP-Glycosyltransferase/glycogen phosphorylase"/>
    <property type="match status" value="1"/>
</dbReference>
<protein>
    <recommendedName>
        <fullName evidence="3">Glycosyl transferase family 28 C-terminal domain-containing protein</fullName>
    </recommendedName>
</protein>
<dbReference type="Proteomes" id="UP000178710">
    <property type="component" value="Unassembled WGS sequence"/>
</dbReference>
<sequence length="382" mass="43625">MPTRKKLLLNWLYYRPVGHVVEALKLTKGYAEANKNIDVYLLLNAASPVELTAACPWIKKTYPVSLKEIWEDGKKAKSVQSVPKTWDYIITDDRATRFKIHWDENNLIKAYKVLEPLLAAKIGKSYVEQIDTNRGILPYKYNQRITLPIPRKAKDFVKRYKHSEPAICIILGGSAGDMQSPTVKVWLKICQALFKSIPNLKIYFTGVTRSIKGRTNTIDFSLNDVKYLISHLLNAEAAYNIGLWNQLALIQKCDIFLSPHTGFGFLPQLVGTPWLELANCRWPAYIFNDLPFYSVLPVCGWYPARGETKKGCGKLLAQNKKALCMTDRLLTKKIPEIVQAAKLLLNPKFTYKKALKLHLGKIKKFPYDYKKFFFLDGVSSLS</sequence>
<dbReference type="EMBL" id="MHQK01000030">
    <property type="protein sequence ID" value="OHA01321.1"/>
    <property type="molecule type" value="Genomic_DNA"/>
</dbReference>
<reference evidence="1 2" key="1">
    <citation type="journal article" date="2016" name="Nat. Commun.">
        <title>Thousands of microbial genomes shed light on interconnected biogeochemical processes in an aquifer system.</title>
        <authorList>
            <person name="Anantharaman K."/>
            <person name="Brown C.T."/>
            <person name="Hug L.A."/>
            <person name="Sharon I."/>
            <person name="Castelle C.J."/>
            <person name="Probst A.J."/>
            <person name="Thomas B.C."/>
            <person name="Singh A."/>
            <person name="Wilkins M.J."/>
            <person name="Karaoz U."/>
            <person name="Brodie E.L."/>
            <person name="Williams K.H."/>
            <person name="Hubbard S.S."/>
            <person name="Banfield J.F."/>
        </authorList>
    </citation>
    <scope>NUCLEOTIDE SEQUENCE [LARGE SCALE GENOMIC DNA]</scope>
</reference>
<evidence type="ECO:0000313" key="2">
    <source>
        <dbReference type="Proteomes" id="UP000178710"/>
    </source>
</evidence>
<comment type="caution">
    <text evidence="1">The sequence shown here is derived from an EMBL/GenBank/DDBJ whole genome shotgun (WGS) entry which is preliminary data.</text>
</comment>